<accession>A0ABV7YCB5</accession>
<dbReference type="GO" id="GO:0016746">
    <property type="term" value="F:acyltransferase activity"/>
    <property type="evidence" value="ECO:0007669"/>
    <property type="project" value="UniProtKB-KW"/>
</dbReference>
<dbReference type="PROSITE" id="PS51191">
    <property type="entry name" value="FEMABX"/>
    <property type="match status" value="1"/>
</dbReference>
<dbReference type="RefSeq" id="WP_205114533.1">
    <property type="nucleotide sequence ID" value="NZ_JAFBCM010000001.1"/>
</dbReference>
<name>A0ABV7YCB5_9ACTN</name>
<evidence type="ECO:0000259" key="1">
    <source>
        <dbReference type="Pfam" id="PF13480"/>
    </source>
</evidence>
<proteinExistence type="predicted"/>
<dbReference type="InterPro" id="IPR016181">
    <property type="entry name" value="Acyl_CoA_acyltransferase"/>
</dbReference>
<gene>
    <name evidence="2" type="ORF">ACFOUW_13290</name>
</gene>
<dbReference type="InterPro" id="IPR003447">
    <property type="entry name" value="FEMABX"/>
</dbReference>
<dbReference type="EC" id="2.3.1.-" evidence="2"/>
<keyword evidence="3" id="KW-1185">Reference proteome</keyword>
<organism evidence="2 3">
    <name type="scientific">Tenggerimyces flavus</name>
    <dbReference type="NCBI Taxonomy" id="1708749"/>
    <lineage>
        <taxon>Bacteria</taxon>
        <taxon>Bacillati</taxon>
        <taxon>Actinomycetota</taxon>
        <taxon>Actinomycetes</taxon>
        <taxon>Propionibacteriales</taxon>
        <taxon>Nocardioidaceae</taxon>
        <taxon>Tenggerimyces</taxon>
    </lineage>
</organism>
<keyword evidence="2" id="KW-0012">Acyltransferase</keyword>
<dbReference type="InterPro" id="IPR038740">
    <property type="entry name" value="BioF2-like_GNAT_dom"/>
</dbReference>
<evidence type="ECO:0000313" key="3">
    <source>
        <dbReference type="Proteomes" id="UP001595699"/>
    </source>
</evidence>
<dbReference type="Gene3D" id="3.40.630.30">
    <property type="match status" value="1"/>
</dbReference>
<dbReference type="Proteomes" id="UP001595699">
    <property type="component" value="Unassembled WGS sequence"/>
</dbReference>
<dbReference type="Pfam" id="PF13480">
    <property type="entry name" value="Acetyltransf_6"/>
    <property type="match status" value="1"/>
</dbReference>
<comment type="caution">
    <text evidence="2">The sequence shown here is derived from an EMBL/GenBank/DDBJ whole genome shotgun (WGS) entry which is preliminary data.</text>
</comment>
<feature type="domain" description="BioF2-like acetyltransferase" evidence="1">
    <location>
        <begin position="76"/>
        <end position="205"/>
    </location>
</feature>
<dbReference type="SUPFAM" id="SSF55729">
    <property type="entry name" value="Acyl-CoA N-acyltransferases (Nat)"/>
    <property type="match status" value="1"/>
</dbReference>
<sequence length="264" mass="28963">MSPETVDTAWREDFAAWFAKVCAELSILTVFLRNHPLLDSSQLFTSEPFTLGPVSPTVAVDVTRPREERLAAASSHHRRALRKSVALGLTFEHDHSDEAIAAFTECYLQTMAKHEASESYLLDEARVSNILGTLGEHAELWVARKPDGVVASAAIFFRTNGIIQYHLGGTRSEDYALGAARPLFEAVAETGHERGDRWLHLGGGVGGDDDSLLRYKGGFAPDRFEFRTIRAVLDPAAYEEAARAVGLDPGRSFFPAYRTTALGV</sequence>
<keyword evidence="2" id="KW-0808">Transferase</keyword>
<protein>
    <submittedName>
        <fullName evidence="2">GNAT family N-acetyltransferase</fullName>
        <ecNumber evidence="2">2.3.1.-</ecNumber>
    </submittedName>
</protein>
<reference evidence="3" key="1">
    <citation type="journal article" date="2019" name="Int. J. Syst. Evol. Microbiol.">
        <title>The Global Catalogue of Microorganisms (GCM) 10K type strain sequencing project: providing services to taxonomists for standard genome sequencing and annotation.</title>
        <authorList>
            <consortium name="The Broad Institute Genomics Platform"/>
            <consortium name="The Broad Institute Genome Sequencing Center for Infectious Disease"/>
            <person name="Wu L."/>
            <person name="Ma J."/>
        </authorList>
    </citation>
    <scope>NUCLEOTIDE SEQUENCE [LARGE SCALE GENOMIC DNA]</scope>
    <source>
        <strain evidence="3">CGMCC 4.7241</strain>
    </source>
</reference>
<dbReference type="EMBL" id="JBHRZH010000009">
    <property type="protein sequence ID" value="MFC3761813.1"/>
    <property type="molecule type" value="Genomic_DNA"/>
</dbReference>
<evidence type="ECO:0000313" key="2">
    <source>
        <dbReference type="EMBL" id="MFC3761813.1"/>
    </source>
</evidence>